<dbReference type="InterPro" id="IPR043128">
    <property type="entry name" value="Rev_trsase/Diguanyl_cyclase"/>
</dbReference>
<dbReference type="Gene3D" id="3.30.70.270">
    <property type="match status" value="1"/>
</dbReference>
<dbReference type="STRING" id="4096.A0A1U7WKC2"/>
<name>A0A1U7WKC2_NICSY</name>
<dbReference type="InterPro" id="IPR043502">
    <property type="entry name" value="DNA/RNA_pol_sf"/>
</dbReference>
<organism evidence="1 2">
    <name type="scientific">Nicotiana sylvestris</name>
    <name type="common">Wood tobacco</name>
    <name type="synonym">South American tobacco</name>
    <dbReference type="NCBI Taxonomy" id="4096"/>
    <lineage>
        <taxon>Eukaryota</taxon>
        <taxon>Viridiplantae</taxon>
        <taxon>Streptophyta</taxon>
        <taxon>Embryophyta</taxon>
        <taxon>Tracheophyta</taxon>
        <taxon>Spermatophyta</taxon>
        <taxon>Magnoliopsida</taxon>
        <taxon>eudicotyledons</taxon>
        <taxon>Gunneridae</taxon>
        <taxon>Pentapetalae</taxon>
        <taxon>asterids</taxon>
        <taxon>lamiids</taxon>
        <taxon>Solanales</taxon>
        <taxon>Solanaceae</taxon>
        <taxon>Nicotianoideae</taxon>
        <taxon>Nicotianeae</taxon>
        <taxon>Nicotiana</taxon>
    </lineage>
</organism>
<dbReference type="Proteomes" id="UP000189701">
    <property type="component" value="Unplaced"/>
</dbReference>
<reference evidence="1" key="1">
    <citation type="journal article" date="2013" name="Genome Biol.">
        <title>Reference genomes and transcriptomes of Nicotiana sylvestris and Nicotiana tomentosiformis.</title>
        <authorList>
            <person name="Sierro N."/>
            <person name="Battey J.N."/>
            <person name="Ouadi S."/>
            <person name="Bovet L."/>
            <person name="Goepfert S."/>
            <person name="Bakaher N."/>
            <person name="Peitsch M.C."/>
            <person name="Ivanov N.V."/>
        </authorList>
    </citation>
    <scope>NUCLEOTIDE SEQUENCE [LARGE SCALE GENOMIC DNA]</scope>
</reference>
<accession>A0A1U7WKC2</accession>
<evidence type="ECO:0000313" key="2">
    <source>
        <dbReference type="RefSeq" id="XP_009780412.1"/>
    </source>
</evidence>
<dbReference type="AlphaFoldDB" id="A0A1U7WKC2"/>
<protein>
    <submittedName>
        <fullName evidence="2">Uncharacterized protein LOC104229458</fullName>
    </submittedName>
</protein>
<keyword evidence="1" id="KW-1185">Reference proteome</keyword>
<dbReference type="eggNOG" id="KOG0017">
    <property type="taxonomic scope" value="Eukaryota"/>
</dbReference>
<sequence>MCIKYRKLNKVTIKNKYPLPHIYDLFDQLQGAKVFSKIDLRSRVIAYALHQLNLHEKNYLANVVADALRRKAESMRSLAFIPAIERPLAMSSFLEHIKARRYDDPHLLVLIYTVLRGGAKEVVISDDGILQLQCRICVPNVQSLMELILHESHSSWYSIYPGATKMYRDLK</sequence>
<reference evidence="2" key="2">
    <citation type="submission" date="2025-08" db="UniProtKB">
        <authorList>
            <consortium name="RefSeq"/>
        </authorList>
    </citation>
    <scope>IDENTIFICATION</scope>
    <source>
        <tissue evidence="2">Leaf</tissue>
    </source>
</reference>
<dbReference type="PANTHER" id="PTHR24559:SF444">
    <property type="entry name" value="REVERSE TRANSCRIPTASE DOMAIN-CONTAINING PROTEIN"/>
    <property type="match status" value="1"/>
</dbReference>
<evidence type="ECO:0000313" key="1">
    <source>
        <dbReference type="Proteomes" id="UP000189701"/>
    </source>
</evidence>
<dbReference type="PANTHER" id="PTHR24559">
    <property type="entry name" value="TRANSPOSON TY3-I GAG-POL POLYPROTEIN"/>
    <property type="match status" value="1"/>
</dbReference>
<proteinExistence type="predicted"/>
<dbReference type="InterPro" id="IPR053134">
    <property type="entry name" value="RNA-dir_DNA_polymerase"/>
</dbReference>
<dbReference type="SUPFAM" id="SSF56672">
    <property type="entry name" value="DNA/RNA polymerases"/>
    <property type="match status" value="1"/>
</dbReference>
<gene>
    <name evidence="2" type="primary">LOC104229458</name>
</gene>
<dbReference type="RefSeq" id="XP_009780412.1">
    <property type="nucleotide sequence ID" value="XM_009782110.1"/>
</dbReference>